<dbReference type="PANTHER" id="PTHR33116:SF78">
    <property type="entry name" value="OS12G0587133 PROTEIN"/>
    <property type="match status" value="1"/>
</dbReference>
<reference evidence="2" key="2">
    <citation type="journal article" date="2023" name="Int. J. Mol. Sci.">
        <title>De Novo Assembly and Annotation of 11 Diverse Shrub Willow (Salix) Genomes Reveals Novel Gene Organization in Sex-Linked Regions.</title>
        <authorList>
            <person name="Hyden B."/>
            <person name="Feng K."/>
            <person name="Yates T.B."/>
            <person name="Jawdy S."/>
            <person name="Cereghino C."/>
            <person name="Smart L.B."/>
            <person name="Muchero W."/>
        </authorList>
    </citation>
    <scope>NUCLEOTIDE SEQUENCE</scope>
    <source>
        <tissue evidence="2">Shoot tip</tissue>
    </source>
</reference>
<organism evidence="2 3">
    <name type="scientific">Salix koriyanagi</name>
    <dbReference type="NCBI Taxonomy" id="2511006"/>
    <lineage>
        <taxon>Eukaryota</taxon>
        <taxon>Viridiplantae</taxon>
        <taxon>Streptophyta</taxon>
        <taxon>Embryophyta</taxon>
        <taxon>Tracheophyta</taxon>
        <taxon>Spermatophyta</taxon>
        <taxon>Magnoliopsida</taxon>
        <taxon>eudicotyledons</taxon>
        <taxon>Gunneridae</taxon>
        <taxon>Pentapetalae</taxon>
        <taxon>rosids</taxon>
        <taxon>fabids</taxon>
        <taxon>Malpighiales</taxon>
        <taxon>Salicaceae</taxon>
        <taxon>Saliceae</taxon>
        <taxon>Salix</taxon>
    </lineage>
</organism>
<dbReference type="PANTHER" id="PTHR33116">
    <property type="entry name" value="REVERSE TRANSCRIPTASE ZINC-BINDING DOMAIN-CONTAINING PROTEIN-RELATED-RELATED"/>
    <property type="match status" value="1"/>
</dbReference>
<evidence type="ECO:0000259" key="1">
    <source>
        <dbReference type="Pfam" id="PF13966"/>
    </source>
</evidence>
<keyword evidence="3" id="KW-1185">Reference proteome</keyword>
<dbReference type="EMBL" id="JAPFFM010000004">
    <property type="protein sequence ID" value="KAJ6764100.1"/>
    <property type="molecule type" value="Genomic_DNA"/>
</dbReference>
<dbReference type="InterPro" id="IPR026960">
    <property type="entry name" value="RVT-Znf"/>
</dbReference>
<proteinExistence type="predicted"/>
<dbReference type="Pfam" id="PF13966">
    <property type="entry name" value="zf-RVT"/>
    <property type="match status" value="1"/>
</dbReference>
<evidence type="ECO:0000313" key="3">
    <source>
        <dbReference type="Proteomes" id="UP001151752"/>
    </source>
</evidence>
<reference evidence="2" key="1">
    <citation type="submission" date="2022-11" db="EMBL/GenBank/DDBJ databases">
        <authorList>
            <person name="Hyden B.L."/>
            <person name="Feng K."/>
            <person name="Yates T."/>
            <person name="Jawdy S."/>
            <person name="Smart L.B."/>
            <person name="Muchero W."/>
        </authorList>
    </citation>
    <scope>NUCLEOTIDE SEQUENCE</scope>
    <source>
        <tissue evidence="2">Shoot tip</tissue>
    </source>
</reference>
<dbReference type="Proteomes" id="UP001151752">
    <property type="component" value="Chromosome 12"/>
</dbReference>
<feature type="domain" description="Reverse transcriptase zinc-binding" evidence="1">
    <location>
        <begin position="230"/>
        <end position="312"/>
    </location>
</feature>
<protein>
    <recommendedName>
        <fullName evidence="1">Reverse transcriptase zinc-binding domain-containing protein</fullName>
    </recommendedName>
</protein>
<gene>
    <name evidence="2" type="ORF">OIU74_023055</name>
</gene>
<accession>A0A9Q1AA87</accession>
<evidence type="ECO:0000313" key="2">
    <source>
        <dbReference type="EMBL" id="KAJ6764100.1"/>
    </source>
</evidence>
<comment type="caution">
    <text evidence="2">The sequence shown here is derived from an EMBL/GenBank/DDBJ whole genome shotgun (WGS) entry which is preliminary data.</text>
</comment>
<name>A0A9Q1AA87_9ROSI</name>
<sequence length="414" mass="48405">MAWNTQVNGDPWYCLTSKLRRLKDNLKSMHRESTSNLTDRVQQAKQAWMAAQLKQDLNPRDEELKQQERTLAKDYAQLCRDEESFFRQRSRIQWLKLGDRNTSFFHKSLLHRQSRNRINSIINEEGDIITNPKEMGEYIVDYYKNLLSPIHGPVTRNLGDLRIVDLVPARLMSQTGLPRDAKVAEIIRGDTWIFPDSHPLLQEIWSNISFAPNHLKKDVLFWGASQKTKFTIAEVWEHLRPRKQKTDMATILFFKGHIPRHGFLLWLTSQGKLRTMDRLHGGSVGRTCVLCGLEAENHEHLFFNCTFSSEVWRGINGLHNLSWPNHHWPRILSWAAKHHRKKSSIGSTVARLTLAATVYFIWKERNQRVFNKIYHPPRSVMEEIHEQLSSYMLSMNLNITMDHSDPWPSGANLQ</sequence>
<dbReference type="AlphaFoldDB" id="A0A9Q1AA87"/>